<organism evidence="4 5">
    <name type="scientific">Polarella glacialis</name>
    <name type="common">Dinoflagellate</name>
    <dbReference type="NCBI Taxonomy" id="89957"/>
    <lineage>
        <taxon>Eukaryota</taxon>
        <taxon>Sar</taxon>
        <taxon>Alveolata</taxon>
        <taxon>Dinophyceae</taxon>
        <taxon>Suessiales</taxon>
        <taxon>Suessiaceae</taxon>
        <taxon>Polarella</taxon>
    </lineage>
</organism>
<keyword evidence="1" id="KW-0106">Calcium</keyword>
<feature type="compositionally biased region" description="Low complexity" evidence="2">
    <location>
        <begin position="412"/>
        <end position="436"/>
    </location>
</feature>
<evidence type="ECO:0000256" key="2">
    <source>
        <dbReference type="SAM" id="MobiDB-lite"/>
    </source>
</evidence>
<evidence type="ECO:0000256" key="1">
    <source>
        <dbReference type="ARBA" id="ARBA00022837"/>
    </source>
</evidence>
<dbReference type="GO" id="GO:0005509">
    <property type="term" value="F:calcium ion binding"/>
    <property type="evidence" value="ECO:0007669"/>
    <property type="project" value="InterPro"/>
</dbReference>
<dbReference type="InterPro" id="IPR018247">
    <property type="entry name" value="EF_Hand_1_Ca_BS"/>
</dbReference>
<comment type="caution">
    <text evidence="4">The sequence shown here is derived from an EMBL/GenBank/DDBJ whole genome shotgun (WGS) entry which is preliminary data.</text>
</comment>
<dbReference type="SUPFAM" id="SSF47473">
    <property type="entry name" value="EF-hand"/>
    <property type="match status" value="1"/>
</dbReference>
<accession>A0A813I1U9</accession>
<evidence type="ECO:0000259" key="3">
    <source>
        <dbReference type="PROSITE" id="PS50222"/>
    </source>
</evidence>
<proteinExistence type="predicted"/>
<evidence type="ECO:0000313" key="5">
    <source>
        <dbReference type="Proteomes" id="UP000654075"/>
    </source>
</evidence>
<sequence>MILADIFVIDSAGDFSQVGRTVKAHYVQAVTQRLQAKQAEKDELGRGSVLPATISGAEFADAMTAGGINWLTKEQLKAVFDAMQGEDGSGITLSDWISRFSWDPMQAATEVQRALEKWASQMSNASRAKVASKVKRKWQLSPPNPPRLNFWDMRKLLMDIGVGWLGLEQQKLLFRSLDADKSGYIEQAELLHFAERRGDLETRREEANDLEKHKEREESDEREAAAAASASPLSEGIGDPATGTLPGNVPRENAELAGASNASGQAVSEANLSPVKADSSLTLAELPGAQEGTRAEGESQLPEEAAEAQQQQQQKAPCVTHSSGQEDPGSVLRSAQDPGSVTQEQQQQQQQQQSQEESSDPPGQRVEEEDKSTQQPALSQGRTASHGSSGSSAKSAPAPPQPPQPPRPCTPTPSHSSPRSPGSEADPPQQQQQQQSLPPPHTPSQGSEGSDADKAAGSSPRSAGSNASDT</sequence>
<gene>
    <name evidence="4" type="ORF">PGLA1383_LOCUS58090</name>
</gene>
<feature type="compositionally biased region" description="Pro residues" evidence="2">
    <location>
        <begin position="397"/>
        <end position="411"/>
    </location>
</feature>
<dbReference type="PROSITE" id="PS50222">
    <property type="entry name" value="EF_HAND_2"/>
    <property type="match status" value="1"/>
</dbReference>
<feature type="compositionally biased region" description="Basic and acidic residues" evidence="2">
    <location>
        <begin position="202"/>
        <end position="224"/>
    </location>
</feature>
<dbReference type="EMBL" id="CAJNNV010033431">
    <property type="protein sequence ID" value="CAE8643788.1"/>
    <property type="molecule type" value="Genomic_DNA"/>
</dbReference>
<dbReference type="Proteomes" id="UP000654075">
    <property type="component" value="Unassembled WGS sequence"/>
</dbReference>
<dbReference type="PROSITE" id="PS00018">
    <property type="entry name" value="EF_HAND_1"/>
    <property type="match status" value="1"/>
</dbReference>
<feature type="domain" description="EF-hand" evidence="3">
    <location>
        <begin position="165"/>
        <end position="200"/>
    </location>
</feature>
<feature type="region of interest" description="Disordered" evidence="2">
    <location>
        <begin position="202"/>
        <end position="470"/>
    </location>
</feature>
<feature type="compositionally biased region" description="Low complexity" evidence="2">
    <location>
        <begin position="343"/>
        <end position="356"/>
    </location>
</feature>
<dbReference type="Gene3D" id="1.10.238.10">
    <property type="entry name" value="EF-hand"/>
    <property type="match status" value="1"/>
</dbReference>
<feature type="compositionally biased region" description="Low complexity" evidence="2">
    <location>
        <begin position="225"/>
        <end position="235"/>
    </location>
</feature>
<feature type="compositionally biased region" description="Polar residues" evidence="2">
    <location>
        <begin position="459"/>
        <end position="470"/>
    </location>
</feature>
<name>A0A813I1U9_POLGL</name>
<feature type="compositionally biased region" description="Low complexity" evidence="2">
    <location>
        <begin position="381"/>
        <end position="396"/>
    </location>
</feature>
<dbReference type="AlphaFoldDB" id="A0A813I1U9"/>
<dbReference type="InterPro" id="IPR002048">
    <property type="entry name" value="EF_hand_dom"/>
</dbReference>
<dbReference type="InterPro" id="IPR011992">
    <property type="entry name" value="EF-hand-dom_pair"/>
</dbReference>
<dbReference type="OrthoDB" id="446180at2759"/>
<feature type="compositionally biased region" description="Polar residues" evidence="2">
    <location>
        <begin position="260"/>
        <end position="271"/>
    </location>
</feature>
<evidence type="ECO:0000313" key="4">
    <source>
        <dbReference type="EMBL" id="CAE8643788.1"/>
    </source>
</evidence>
<keyword evidence="5" id="KW-1185">Reference proteome</keyword>
<protein>
    <recommendedName>
        <fullName evidence="3">EF-hand domain-containing protein</fullName>
    </recommendedName>
</protein>
<reference evidence="4" key="1">
    <citation type="submission" date="2021-02" db="EMBL/GenBank/DDBJ databases">
        <authorList>
            <person name="Dougan E. K."/>
            <person name="Rhodes N."/>
            <person name="Thang M."/>
            <person name="Chan C."/>
        </authorList>
    </citation>
    <scope>NUCLEOTIDE SEQUENCE</scope>
</reference>